<sequence length="450" mass="50398">MFRRRWSGLPEDPEFPADLKKLGYFINEKDEIRSIANPRFYFDFFLNKNMRINDRQRFAFDLAVADIIQERLVVLGLNKLRLPLSTIPVESPHVPIFLSSKLQTKKRIVVIFGEREQDLGVIAHRVIGGAGGVDAGSMVSVIKILQAQGGEADGEKGESSLGIVLANPGENWWWPEGGRALSYRQSMGVKMRSAAHKGIFYNPEVNDIPCNTDVDAHIECVFETVLSNPEFVDGGATLEVLAVSDAAVAVQKYLDENWDRWAGRIGCLALLALGMGEDEFRNENFAKFLREKARMYIVCGETAGTPIANSNGNPDTITYTNYGCAVLSSGEPYYSELTLIKAKTHILQWMEEVRKAGRDYVHPAMKVTYKDEKYKPTNQWTHDDPACFLPPTGQKPRAHPNVPPRNSSGIHKVGVDDDDGLEVISREEWERRTGHEGNDEEVGPRKMVSE</sequence>
<proteinExistence type="predicted"/>
<dbReference type="InterPro" id="IPR053858">
    <property type="entry name" value="Arb2_dom"/>
</dbReference>
<evidence type="ECO:0000256" key="1">
    <source>
        <dbReference type="SAM" id="MobiDB-lite"/>
    </source>
</evidence>
<name>A0A9P4Y862_CRYP1</name>
<dbReference type="GO" id="GO:0031048">
    <property type="term" value="P:regulatory ncRNA-mediated heterochromatin formation"/>
    <property type="evidence" value="ECO:0007669"/>
    <property type="project" value="TreeGrafter"/>
</dbReference>
<dbReference type="GeneID" id="63841386"/>
<reference evidence="3" key="1">
    <citation type="journal article" date="2020" name="Phytopathology">
        <title>Genome sequence of the chestnut blight fungus Cryphonectria parasitica EP155: A fundamental resource for an archetypical invasive plant pathogen.</title>
        <authorList>
            <person name="Crouch J.A."/>
            <person name="Dawe A."/>
            <person name="Aerts A."/>
            <person name="Barry K."/>
            <person name="Churchill A.C.L."/>
            <person name="Grimwood J."/>
            <person name="Hillman B."/>
            <person name="Milgroom M.G."/>
            <person name="Pangilinan J."/>
            <person name="Smith M."/>
            <person name="Salamov A."/>
            <person name="Schmutz J."/>
            <person name="Yadav J."/>
            <person name="Grigoriev I.V."/>
            <person name="Nuss D."/>
        </authorList>
    </citation>
    <scope>NUCLEOTIDE SEQUENCE</scope>
    <source>
        <strain evidence="3">EP155</strain>
    </source>
</reference>
<dbReference type="Proteomes" id="UP000803844">
    <property type="component" value="Unassembled WGS sequence"/>
</dbReference>
<feature type="region of interest" description="Disordered" evidence="1">
    <location>
        <begin position="388"/>
        <end position="450"/>
    </location>
</feature>
<feature type="compositionally biased region" description="Basic and acidic residues" evidence="1">
    <location>
        <begin position="424"/>
        <end position="450"/>
    </location>
</feature>
<feature type="domain" description="Arb2" evidence="2">
    <location>
        <begin position="15"/>
        <end position="298"/>
    </location>
</feature>
<dbReference type="PANTHER" id="PTHR21357">
    <property type="entry name" value="FAM172 FAMILY PROTEIN HOMOLOG CG10038"/>
    <property type="match status" value="1"/>
</dbReference>
<dbReference type="OrthoDB" id="421951at2759"/>
<dbReference type="EMBL" id="MU032345">
    <property type="protein sequence ID" value="KAF3768526.1"/>
    <property type="molecule type" value="Genomic_DNA"/>
</dbReference>
<dbReference type="GO" id="GO:0005634">
    <property type="term" value="C:nucleus"/>
    <property type="evidence" value="ECO:0007669"/>
    <property type="project" value="TreeGrafter"/>
</dbReference>
<keyword evidence="4" id="KW-1185">Reference proteome</keyword>
<dbReference type="RefSeq" id="XP_040779487.1">
    <property type="nucleotide sequence ID" value="XM_040924257.1"/>
</dbReference>
<gene>
    <name evidence="3" type="ORF">M406DRAFT_44771</name>
</gene>
<evidence type="ECO:0000313" key="3">
    <source>
        <dbReference type="EMBL" id="KAF3768526.1"/>
    </source>
</evidence>
<evidence type="ECO:0000259" key="2">
    <source>
        <dbReference type="Pfam" id="PF22749"/>
    </source>
</evidence>
<protein>
    <recommendedName>
        <fullName evidence="2">Arb2 domain-containing protein</fullName>
    </recommendedName>
</protein>
<dbReference type="Pfam" id="PF22749">
    <property type="entry name" value="Arb2"/>
    <property type="match status" value="1"/>
</dbReference>
<accession>A0A9P4Y862</accession>
<dbReference type="InterPro" id="IPR048263">
    <property type="entry name" value="Arb2"/>
</dbReference>
<evidence type="ECO:0000313" key="4">
    <source>
        <dbReference type="Proteomes" id="UP000803844"/>
    </source>
</evidence>
<dbReference type="GO" id="GO:0035197">
    <property type="term" value="F:siRNA binding"/>
    <property type="evidence" value="ECO:0007669"/>
    <property type="project" value="TreeGrafter"/>
</dbReference>
<comment type="caution">
    <text evidence="3">The sequence shown here is derived from an EMBL/GenBank/DDBJ whole genome shotgun (WGS) entry which is preliminary data.</text>
</comment>
<organism evidence="3 4">
    <name type="scientific">Cryphonectria parasitica (strain ATCC 38755 / EP155)</name>
    <dbReference type="NCBI Taxonomy" id="660469"/>
    <lineage>
        <taxon>Eukaryota</taxon>
        <taxon>Fungi</taxon>
        <taxon>Dikarya</taxon>
        <taxon>Ascomycota</taxon>
        <taxon>Pezizomycotina</taxon>
        <taxon>Sordariomycetes</taxon>
        <taxon>Sordariomycetidae</taxon>
        <taxon>Diaporthales</taxon>
        <taxon>Cryphonectriaceae</taxon>
        <taxon>Cryphonectria-Endothia species complex</taxon>
        <taxon>Cryphonectria</taxon>
    </lineage>
</organism>
<dbReference type="PANTHER" id="PTHR21357:SF4">
    <property type="entry name" value="FAM172 FAMILY PROTEIN HOMOLOG CG10038"/>
    <property type="match status" value="1"/>
</dbReference>
<dbReference type="AlphaFoldDB" id="A0A9P4Y862"/>